<evidence type="ECO:0000256" key="1">
    <source>
        <dbReference type="SAM" id="Phobius"/>
    </source>
</evidence>
<organism evidence="2 3">
    <name type="scientific">Pseudoteredinibacter isoporae</name>
    <dbReference type="NCBI Taxonomy" id="570281"/>
    <lineage>
        <taxon>Bacteria</taxon>
        <taxon>Pseudomonadati</taxon>
        <taxon>Pseudomonadota</taxon>
        <taxon>Gammaproteobacteria</taxon>
        <taxon>Cellvibrionales</taxon>
        <taxon>Cellvibrionaceae</taxon>
        <taxon>Pseudoteredinibacter</taxon>
    </lineage>
</organism>
<dbReference type="InterPro" id="IPR021762">
    <property type="entry name" value="DUF3325"/>
</dbReference>
<keyword evidence="1" id="KW-0812">Transmembrane</keyword>
<proteinExistence type="predicted"/>
<protein>
    <recommendedName>
        <fullName evidence="4">DUF3325 domain-containing protein</fullName>
    </recommendedName>
</protein>
<gene>
    <name evidence="2" type="ORF">HNR48_003891</name>
</gene>
<dbReference type="RefSeq" id="WP_166843409.1">
    <property type="nucleotide sequence ID" value="NZ_JAAONY010000004.1"/>
</dbReference>
<comment type="caution">
    <text evidence="2">The sequence shown here is derived from an EMBL/GenBank/DDBJ whole genome shotgun (WGS) entry which is preliminary data.</text>
</comment>
<keyword evidence="1" id="KW-1133">Transmembrane helix</keyword>
<dbReference type="InParanoid" id="A0A7X0MZV7"/>
<accession>A0A7X0MZV7</accession>
<keyword evidence="1" id="KW-0472">Membrane</keyword>
<dbReference type="EMBL" id="JACHHT010000004">
    <property type="protein sequence ID" value="MBB6523577.1"/>
    <property type="molecule type" value="Genomic_DNA"/>
</dbReference>
<evidence type="ECO:0000313" key="3">
    <source>
        <dbReference type="Proteomes" id="UP000528457"/>
    </source>
</evidence>
<dbReference type="AlphaFoldDB" id="A0A7X0MZV7"/>
<dbReference type="Pfam" id="PF11804">
    <property type="entry name" value="DUF3325"/>
    <property type="match status" value="1"/>
</dbReference>
<feature type="transmembrane region" description="Helical" evidence="1">
    <location>
        <begin position="40"/>
        <end position="56"/>
    </location>
</feature>
<keyword evidence="3" id="KW-1185">Reference proteome</keyword>
<feature type="transmembrane region" description="Helical" evidence="1">
    <location>
        <begin position="62"/>
        <end position="87"/>
    </location>
</feature>
<reference evidence="2 3" key="1">
    <citation type="submission" date="2020-08" db="EMBL/GenBank/DDBJ databases">
        <title>Genomic Encyclopedia of Type Strains, Phase IV (KMG-IV): sequencing the most valuable type-strain genomes for metagenomic binning, comparative biology and taxonomic classification.</title>
        <authorList>
            <person name="Goeker M."/>
        </authorList>
    </citation>
    <scope>NUCLEOTIDE SEQUENCE [LARGE SCALE GENOMIC DNA]</scope>
    <source>
        <strain evidence="2 3">DSM 22368</strain>
    </source>
</reference>
<name>A0A7X0MZV7_9GAMM</name>
<sequence length="97" mass="11137">MFSVYAFILCLIGFFALAFAKTRHWKLLFARKLTERKKHALWATGSGSLIIALLFLKTEWGWALGLCFYAGLLSLSMFAVVFSLSYLENRKPKRLRA</sequence>
<feature type="transmembrane region" description="Helical" evidence="1">
    <location>
        <begin position="6"/>
        <end position="28"/>
    </location>
</feature>
<dbReference type="Proteomes" id="UP000528457">
    <property type="component" value="Unassembled WGS sequence"/>
</dbReference>
<evidence type="ECO:0000313" key="2">
    <source>
        <dbReference type="EMBL" id="MBB6523577.1"/>
    </source>
</evidence>
<evidence type="ECO:0008006" key="4">
    <source>
        <dbReference type="Google" id="ProtNLM"/>
    </source>
</evidence>